<dbReference type="RefSeq" id="WP_147208476.1">
    <property type="nucleotide sequence ID" value="NZ_BJYM01000002.1"/>
</dbReference>
<organism evidence="4 5">
    <name type="scientific">Oceanobacillus sojae</name>
    <dbReference type="NCBI Taxonomy" id="582851"/>
    <lineage>
        <taxon>Bacteria</taxon>
        <taxon>Bacillati</taxon>
        <taxon>Bacillota</taxon>
        <taxon>Bacilli</taxon>
        <taxon>Bacillales</taxon>
        <taxon>Bacillaceae</taxon>
        <taxon>Oceanobacillus</taxon>
    </lineage>
</organism>
<gene>
    <name evidence="4" type="ORF">OSO01_05860</name>
</gene>
<dbReference type="STRING" id="582851.GCA_900162665_02792"/>
<comment type="caution">
    <text evidence="4">The sequence shown here is derived from an EMBL/GenBank/DDBJ whole genome shotgun (WGS) entry which is preliminary data.</text>
</comment>
<keyword evidence="2 4" id="KW-0808">Transferase</keyword>
<dbReference type="Pfam" id="PF00685">
    <property type="entry name" value="Sulfotransfer_1"/>
    <property type="match status" value="1"/>
</dbReference>
<evidence type="ECO:0000313" key="5">
    <source>
        <dbReference type="Proteomes" id="UP000321558"/>
    </source>
</evidence>
<dbReference type="PANTHER" id="PTHR11783">
    <property type="entry name" value="SULFOTRANSFERASE SULT"/>
    <property type="match status" value="1"/>
</dbReference>
<dbReference type="AlphaFoldDB" id="A0A511ZEG7"/>
<name>A0A511ZEG7_9BACI</name>
<protein>
    <submittedName>
        <fullName evidence="4">Sulfotransferase</fullName>
    </submittedName>
</protein>
<evidence type="ECO:0000259" key="3">
    <source>
        <dbReference type="Pfam" id="PF00685"/>
    </source>
</evidence>
<reference evidence="4 5" key="1">
    <citation type="submission" date="2019-07" db="EMBL/GenBank/DDBJ databases">
        <title>Whole genome shotgun sequence of Oceanobacillus sojae NBRC 105379.</title>
        <authorList>
            <person name="Hosoyama A."/>
            <person name="Uohara A."/>
            <person name="Ohji S."/>
            <person name="Ichikawa N."/>
        </authorList>
    </citation>
    <scope>NUCLEOTIDE SEQUENCE [LARGE SCALE GENOMIC DNA]</scope>
    <source>
        <strain evidence="4 5">NBRC 105379</strain>
    </source>
</reference>
<dbReference type="InterPro" id="IPR000863">
    <property type="entry name" value="Sulfotransferase_dom"/>
</dbReference>
<dbReference type="Proteomes" id="UP000321558">
    <property type="component" value="Unassembled WGS sequence"/>
</dbReference>
<proteinExistence type="inferred from homology"/>
<feature type="domain" description="Sulfotransferase" evidence="3">
    <location>
        <begin position="12"/>
        <end position="242"/>
    </location>
</feature>
<sequence length="245" mass="28464">MSTNKTYTCQEDDICLVAYPKSGNNFLLFLVTALLYRKKMDWATKGEMIQNVASEPIENLPSPHLVWSHNGYDTSYPKVIYLVRDPRDVVISYHHHFQKYYNESRQFDAFFTAFMNGDIDPGMWDAQVESWLDNQDEVRNGFLLVKYEDLLADTATEAKRLINFLNLNRSEQEINEAVHWASFDNMKALEQKQKEHLNGPSQLVNPALPFVREGKANKWKSVLSNDQQQQINQTFAKTLSRLGYN</sequence>
<dbReference type="InterPro" id="IPR027417">
    <property type="entry name" value="P-loop_NTPase"/>
</dbReference>
<dbReference type="SUPFAM" id="SSF52540">
    <property type="entry name" value="P-loop containing nucleoside triphosphate hydrolases"/>
    <property type="match status" value="1"/>
</dbReference>
<dbReference type="OrthoDB" id="8446141at2"/>
<accession>A0A511ZEG7</accession>
<keyword evidence="5" id="KW-1185">Reference proteome</keyword>
<dbReference type="EMBL" id="BJYM01000002">
    <property type="protein sequence ID" value="GEN85847.1"/>
    <property type="molecule type" value="Genomic_DNA"/>
</dbReference>
<dbReference type="GO" id="GO:0008146">
    <property type="term" value="F:sulfotransferase activity"/>
    <property type="evidence" value="ECO:0007669"/>
    <property type="project" value="InterPro"/>
</dbReference>
<evidence type="ECO:0000256" key="1">
    <source>
        <dbReference type="ARBA" id="ARBA00005771"/>
    </source>
</evidence>
<evidence type="ECO:0000313" key="4">
    <source>
        <dbReference type="EMBL" id="GEN85847.1"/>
    </source>
</evidence>
<evidence type="ECO:0000256" key="2">
    <source>
        <dbReference type="ARBA" id="ARBA00022679"/>
    </source>
</evidence>
<dbReference type="Gene3D" id="3.40.50.300">
    <property type="entry name" value="P-loop containing nucleotide triphosphate hydrolases"/>
    <property type="match status" value="1"/>
</dbReference>
<comment type="similarity">
    <text evidence="1">Belongs to the sulfotransferase 1 family.</text>
</comment>